<dbReference type="AlphaFoldDB" id="A0A6S6TQF4"/>
<name>A0A6S6TQF4_9GAMM</name>
<evidence type="ECO:0000313" key="2">
    <source>
        <dbReference type="EMBL" id="CAA6823092.1"/>
    </source>
</evidence>
<accession>A0A6S6TQF4</accession>
<sequence>MKFIVYMIVICFSLPLNLAWSDDVSKAYYKLEILSMEGDSKNSHILFSIVNFGHHVVILNRNEFGRYSFYRHRFDCTATDSRGTILKKGPHIKYPVRHSQDDKEVKIGGYETIGFLVPLNDVINLYKMKSGESYKFSCKYNVRLVSDNIHLDDEAIYSKETLISNTLIIKMP</sequence>
<gene>
    <name evidence="2" type="ORF">HELGO_WM16590</name>
</gene>
<evidence type="ECO:0000256" key="1">
    <source>
        <dbReference type="SAM" id="SignalP"/>
    </source>
</evidence>
<organism evidence="2">
    <name type="scientific">uncultured Thiotrichaceae bacterium</name>
    <dbReference type="NCBI Taxonomy" id="298394"/>
    <lineage>
        <taxon>Bacteria</taxon>
        <taxon>Pseudomonadati</taxon>
        <taxon>Pseudomonadota</taxon>
        <taxon>Gammaproteobacteria</taxon>
        <taxon>Thiotrichales</taxon>
        <taxon>Thiotrichaceae</taxon>
        <taxon>environmental samples</taxon>
    </lineage>
</organism>
<reference evidence="2" key="1">
    <citation type="submission" date="2020-01" db="EMBL/GenBank/DDBJ databases">
        <authorList>
            <person name="Meier V. D."/>
            <person name="Meier V D."/>
        </authorList>
    </citation>
    <scope>NUCLEOTIDE SEQUENCE</scope>
    <source>
        <strain evidence="2">HLG_WM_MAG_09</strain>
    </source>
</reference>
<feature type="signal peptide" evidence="1">
    <location>
        <begin position="1"/>
        <end position="21"/>
    </location>
</feature>
<dbReference type="EMBL" id="CACVAT010000372">
    <property type="protein sequence ID" value="CAA6823092.1"/>
    <property type="molecule type" value="Genomic_DNA"/>
</dbReference>
<protein>
    <submittedName>
        <fullName evidence="2">Uncharacterized protein</fullName>
    </submittedName>
</protein>
<proteinExistence type="predicted"/>
<keyword evidence="1" id="KW-0732">Signal</keyword>
<feature type="chain" id="PRO_5028155332" evidence="1">
    <location>
        <begin position="22"/>
        <end position="172"/>
    </location>
</feature>